<dbReference type="Proteomes" id="UP000039865">
    <property type="component" value="Unassembled WGS sequence"/>
</dbReference>
<dbReference type="InParanoid" id="A0A078A0D2"/>
<organism evidence="2 3">
    <name type="scientific">Stylonychia lemnae</name>
    <name type="common">Ciliate</name>
    <dbReference type="NCBI Taxonomy" id="5949"/>
    <lineage>
        <taxon>Eukaryota</taxon>
        <taxon>Sar</taxon>
        <taxon>Alveolata</taxon>
        <taxon>Ciliophora</taxon>
        <taxon>Intramacronucleata</taxon>
        <taxon>Spirotrichea</taxon>
        <taxon>Stichotrichia</taxon>
        <taxon>Sporadotrichida</taxon>
        <taxon>Oxytrichidae</taxon>
        <taxon>Stylonychinae</taxon>
        <taxon>Stylonychia</taxon>
    </lineage>
</organism>
<name>A0A078A0D2_STYLE</name>
<feature type="coiled-coil region" evidence="1">
    <location>
        <begin position="255"/>
        <end position="282"/>
    </location>
</feature>
<dbReference type="EMBL" id="CCKQ01004498">
    <property type="protein sequence ID" value="CDW75661.1"/>
    <property type="molecule type" value="Genomic_DNA"/>
</dbReference>
<proteinExistence type="predicted"/>
<evidence type="ECO:0000256" key="1">
    <source>
        <dbReference type="SAM" id="Coils"/>
    </source>
</evidence>
<protein>
    <submittedName>
        <fullName evidence="2">Uncharacterized protein</fullName>
    </submittedName>
</protein>
<reference evidence="2 3" key="1">
    <citation type="submission" date="2014-06" db="EMBL/GenBank/DDBJ databases">
        <authorList>
            <person name="Swart Estienne"/>
        </authorList>
    </citation>
    <scope>NUCLEOTIDE SEQUENCE [LARGE SCALE GENOMIC DNA]</scope>
    <source>
        <strain evidence="2 3">130c</strain>
    </source>
</reference>
<sequence length="322" mass="38261">MDQLIMIRMIQYQINHSYCLISTKTDKALIKGKQKIVQEYLDKRQIEFNCSQLIITRHNSNNPNKSINVEEVRRDHLNSKLDQTDANNSTECFDMIRNFNKMAAGRLGQDQASEFKKYLEKSKERAQDRVKTSQYASNYLGSMTDRQSLRQPFESLPIPYEKSQKKELVKTFTERYSILQQKITDEEIRLRFAQKASLLKNNNHHKIANLYDRSLFYKDMKEHINQEAKRLSDMGYMRKFEEENPPNKDDEFRWLKKKLSHNKKAKDQLKSFQQNLKKAKSHEKLPSINRDQEQFDDYLENFMEIVQNNIKKGPGKPLPLPQ</sequence>
<evidence type="ECO:0000313" key="2">
    <source>
        <dbReference type="EMBL" id="CDW75661.1"/>
    </source>
</evidence>
<evidence type="ECO:0000313" key="3">
    <source>
        <dbReference type="Proteomes" id="UP000039865"/>
    </source>
</evidence>
<keyword evidence="3" id="KW-1185">Reference proteome</keyword>
<dbReference type="AlphaFoldDB" id="A0A078A0D2"/>
<gene>
    <name evidence="2" type="primary">Contig4714.g5033</name>
    <name evidence="2" type="ORF">STYLEM_4654</name>
</gene>
<accession>A0A078A0D2</accession>
<keyword evidence="1" id="KW-0175">Coiled coil</keyword>